<dbReference type="Proteomes" id="UP000836387">
    <property type="component" value="Unassembled WGS sequence"/>
</dbReference>
<accession>A0ACA9UUK1</accession>
<protein>
    <submittedName>
        <fullName evidence="1">Uncharacterized protein</fullName>
    </submittedName>
</protein>
<proteinExistence type="predicted"/>
<dbReference type="EMBL" id="CADEHS020000645">
    <property type="protein sequence ID" value="CAG9956709.1"/>
    <property type="molecule type" value="Genomic_DNA"/>
</dbReference>
<sequence length="497" mass="53526">MPASASTYNSLAVAAAALGSFTYGFNSSIIGSIFGLPGFFAYFGLTLQGAESAPIVGAANGLFAGGGLIGCIIVPWVSDKLGRIRAMQIACALIVVSAAIQSASVHIGMFLVGRFICGVGTGIINTTVPLYQSEISPPKSRGRMVASHGIGLVTGYSMAAYSGLGCYFEPREQVQWRLLLALQCVAPGILACVSPWVPESPRWLIMNGKEERALKVLRRLHPQRPGTDHDFAASEYAQISQEVEANPEARNIFKLLKSPSIRKRFGMGIFIHFITQSTGILVVNNYQILLWQNVGLKGYMPLLLYAIYLTWASFLNVVSSLIVDKVGRVRMLIIGMCGLICMLSVFTGLFATYAGTDSKGGQVACIVALFLWLTFYATCVDAVSFIYCAEIFPTQMRSQGVAASTGTLFAMTLLLTQVAATAFAEVGWKFYLTFIIVPLCGLPVLWTFPETKGLSLEEIAVLFGDGAIDAALESDGEKLEQAKMVETVEDSTRPTKV</sequence>
<reference evidence="1" key="1">
    <citation type="submission" date="2020-04" db="EMBL/GenBank/DDBJ databases">
        <authorList>
            <person name="Broberg M."/>
        </authorList>
    </citation>
    <scope>NUCLEOTIDE SEQUENCE</scope>
</reference>
<organism evidence="1 2">
    <name type="scientific">Clonostachys rosea f. rosea IK726</name>
    <dbReference type="NCBI Taxonomy" id="1349383"/>
    <lineage>
        <taxon>Eukaryota</taxon>
        <taxon>Fungi</taxon>
        <taxon>Dikarya</taxon>
        <taxon>Ascomycota</taxon>
        <taxon>Pezizomycotina</taxon>
        <taxon>Sordariomycetes</taxon>
        <taxon>Hypocreomycetidae</taxon>
        <taxon>Hypocreales</taxon>
        <taxon>Bionectriaceae</taxon>
        <taxon>Clonostachys</taxon>
    </lineage>
</organism>
<evidence type="ECO:0000313" key="2">
    <source>
        <dbReference type="Proteomes" id="UP000836387"/>
    </source>
</evidence>
<name>A0ACA9UUK1_BIOOC</name>
<evidence type="ECO:0000313" key="1">
    <source>
        <dbReference type="EMBL" id="CAG9956709.1"/>
    </source>
</evidence>
<gene>
    <name evidence="1" type="ORF">CRV2_00008621</name>
</gene>
<keyword evidence="2" id="KW-1185">Reference proteome</keyword>
<reference evidence="1" key="2">
    <citation type="submission" date="2021-10" db="EMBL/GenBank/DDBJ databases">
        <authorList>
            <person name="Piombo E."/>
        </authorList>
    </citation>
    <scope>NUCLEOTIDE SEQUENCE</scope>
</reference>
<comment type="caution">
    <text evidence="1">The sequence shown here is derived from an EMBL/GenBank/DDBJ whole genome shotgun (WGS) entry which is preliminary data.</text>
</comment>